<dbReference type="FunFam" id="3.40.50.300:FF:001328">
    <property type="entry name" value="Dynein heavy chain 6, axonemal"/>
    <property type="match status" value="1"/>
</dbReference>
<dbReference type="Pfam" id="PF12777">
    <property type="entry name" value="MT"/>
    <property type="match status" value="1"/>
</dbReference>
<keyword evidence="7" id="KW-0243">Dynein</keyword>
<feature type="domain" description="AAA+ ATPase" evidence="14">
    <location>
        <begin position="1698"/>
        <end position="1837"/>
    </location>
</feature>
<dbReference type="InterPro" id="IPR024743">
    <property type="entry name" value="Dynein_HC_stalk"/>
</dbReference>
<dbReference type="Pfam" id="PF12781">
    <property type="entry name" value="AAA_9"/>
    <property type="match status" value="1"/>
</dbReference>
<dbReference type="FunFam" id="3.20.180.20:FF:000003">
    <property type="entry name" value="Dynein heavy chain 12, axonemal"/>
    <property type="match status" value="1"/>
</dbReference>
<dbReference type="InterPro" id="IPR027417">
    <property type="entry name" value="P-loop_NTPase"/>
</dbReference>
<dbReference type="CDD" id="cd00009">
    <property type="entry name" value="AAA"/>
    <property type="match status" value="1"/>
</dbReference>
<dbReference type="FunFam" id="1.20.920.30:FF:000002">
    <property type="entry name" value="Dynein axonemal heavy chain 3"/>
    <property type="match status" value="1"/>
</dbReference>
<dbReference type="FunFam" id="1.20.140.100:FF:000001">
    <property type="entry name" value="dynein heavy chain 17, axonemal"/>
    <property type="match status" value="1"/>
</dbReference>
<evidence type="ECO:0000256" key="13">
    <source>
        <dbReference type="SAM" id="Coils"/>
    </source>
</evidence>
<evidence type="ECO:0000259" key="14">
    <source>
        <dbReference type="SMART" id="SM00382"/>
    </source>
</evidence>
<evidence type="ECO:0000256" key="1">
    <source>
        <dbReference type="ARBA" id="ARBA00004430"/>
    </source>
</evidence>
<evidence type="ECO:0000256" key="4">
    <source>
        <dbReference type="ARBA" id="ARBA00022701"/>
    </source>
</evidence>
<dbReference type="Pfam" id="PF08393">
    <property type="entry name" value="DHC_N2"/>
    <property type="match status" value="1"/>
</dbReference>
<dbReference type="FunFam" id="3.40.50.300:FF:002141">
    <property type="entry name" value="Dynein heavy chain"/>
    <property type="match status" value="1"/>
</dbReference>
<dbReference type="Gene3D" id="1.10.8.1220">
    <property type="match status" value="1"/>
</dbReference>
<dbReference type="InterPro" id="IPR041589">
    <property type="entry name" value="DNAH3_AAA_lid_1"/>
</dbReference>
<dbReference type="Gene3D" id="3.20.180.20">
    <property type="entry name" value="Dynein heavy chain, N-terminal domain 2"/>
    <property type="match status" value="1"/>
</dbReference>
<evidence type="ECO:0000256" key="9">
    <source>
        <dbReference type="ARBA" id="ARBA00023069"/>
    </source>
</evidence>
<keyword evidence="10" id="KW-0505">Motor protein</keyword>
<evidence type="ECO:0000313" key="15">
    <source>
        <dbReference type="EMBL" id="AWX67870.1"/>
    </source>
</evidence>
<dbReference type="Gene3D" id="1.20.920.20">
    <property type="match status" value="1"/>
</dbReference>
<reference evidence="15" key="1">
    <citation type="submission" date="2018-05" db="EMBL/GenBank/DDBJ databases">
        <authorList>
            <person name="Lanie J.A."/>
            <person name="Ng W.-L."/>
            <person name="Kazmierczak K.M."/>
            <person name="Andrzejewski T.M."/>
            <person name="Davidsen T.M."/>
            <person name="Wayne K.J."/>
            <person name="Tettelin H."/>
            <person name="Glass J.I."/>
            <person name="Rusch D."/>
            <person name="Podicherti R."/>
            <person name="Tsui H.-C.T."/>
            <person name="Winkler M.E."/>
        </authorList>
    </citation>
    <scope>NUCLEOTIDE SEQUENCE</scope>
</reference>
<dbReference type="InterPro" id="IPR013602">
    <property type="entry name" value="Dynein_heavy_linker"/>
</dbReference>
<dbReference type="GO" id="GO:0005930">
    <property type="term" value="C:axoneme"/>
    <property type="evidence" value="ECO:0007669"/>
    <property type="project" value="UniProtKB-SubCell"/>
</dbReference>
<evidence type="ECO:0000256" key="5">
    <source>
        <dbReference type="ARBA" id="ARBA00022741"/>
    </source>
</evidence>
<feature type="domain" description="AAA+ ATPase" evidence="14">
    <location>
        <begin position="1979"/>
        <end position="2134"/>
    </location>
</feature>
<feature type="coiled-coil region" evidence="13">
    <location>
        <begin position="3214"/>
        <end position="3269"/>
    </location>
</feature>
<dbReference type="Pfam" id="PF03028">
    <property type="entry name" value="Dynein_heavy"/>
    <property type="match status" value="1"/>
</dbReference>
<dbReference type="PANTHER" id="PTHR22878">
    <property type="entry name" value="DYNEIN HEAVY CHAIN 6, AXONEMAL-LIKE-RELATED"/>
    <property type="match status" value="1"/>
</dbReference>
<dbReference type="Pfam" id="PF12774">
    <property type="entry name" value="AAA_6"/>
    <property type="match status" value="1"/>
</dbReference>
<dbReference type="FunFam" id="1.10.8.1220:FF:000001">
    <property type="entry name" value="Dynein axonemal heavy chain 5"/>
    <property type="match status" value="1"/>
</dbReference>
<dbReference type="SMART" id="SM00382">
    <property type="entry name" value="AAA"/>
    <property type="match status" value="3"/>
</dbReference>
<dbReference type="InterPro" id="IPR041658">
    <property type="entry name" value="AAA_lid_11"/>
</dbReference>
<dbReference type="GO" id="GO:0051959">
    <property type="term" value="F:dynein light intermediate chain binding"/>
    <property type="evidence" value="ECO:0007669"/>
    <property type="project" value="InterPro"/>
</dbReference>
<dbReference type="Gene3D" id="1.10.287.2620">
    <property type="match status" value="1"/>
</dbReference>
<dbReference type="InterPro" id="IPR041466">
    <property type="entry name" value="Dynein_AAA5_ext"/>
</dbReference>
<keyword evidence="11" id="KW-0206">Cytoskeleton</keyword>
<dbReference type="Gene3D" id="1.20.140.100">
    <property type="entry name" value="Dynein heavy chain, N-terminal domain 2"/>
    <property type="match status" value="1"/>
</dbReference>
<feature type="domain" description="AAA+ ATPase" evidence="14">
    <location>
        <begin position="2342"/>
        <end position="2488"/>
    </location>
</feature>
<dbReference type="FunFam" id="3.10.490.20:FF:000008">
    <property type="entry name" value="dynein heavy chain 2, axonemal"/>
    <property type="match status" value="1"/>
</dbReference>
<dbReference type="InterPro" id="IPR042228">
    <property type="entry name" value="Dynein_linker_3"/>
</dbReference>
<keyword evidence="4" id="KW-0493">Microtubule</keyword>
<dbReference type="GO" id="GO:0030286">
    <property type="term" value="C:dynein complex"/>
    <property type="evidence" value="ECO:0007669"/>
    <property type="project" value="UniProtKB-KW"/>
</dbReference>
<keyword evidence="6" id="KW-0067">ATP-binding</keyword>
<keyword evidence="8 13" id="KW-0175">Coiled coil</keyword>
<dbReference type="Gene3D" id="3.10.490.20">
    <property type="match status" value="1"/>
</dbReference>
<evidence type="ECO:0000256" key="6">
    <source>
        <dbReference type="ARBA" id="ARBA00022840"/>
    </source>
</evidence>
<dbReference type="Gene3D" id="3.40.50.300">
    <property type="entry name" value="P-loop containing nucleotide triphosphate hydrolases"/>
    <property type="match status" value="5"/>
</dbReference>
<dbReference type="GO" id="GO:0005874">
    <property type="term" value="C:microtubule"/>
    <property type="evidence" value="ECO:0007669"/>
    <property type="project" value="UniProtKB-KW"/>
</dbReference>
<evidence type="ECO:0000256" key="2">
    <source>
        <dbReference type="ARBA" id="ARBA00008887"/>
    </source>
</evidence>
<dbReference type="SUPFAM" id="SSF52540">
    <property type="entry name" value="P-loop containing nucleoside triphosphate hydrolases"/>
    <property type="match status" value="4"/>
</dbReference>
<dbReference type="InterPro" id="IPR035699">
    <property type="entry name" value="AAA_6"/>
</dbReference>
<dbReference type="Pfam" id="PF12780">
    <property type="entry name" value="AAA_8"/>
    <property type="match status" value="1"/>
</dbReference>
<dbReference type="EMBL" id="MH412662">
    <property type="protein sequence ID" value="AWX67870.1"/>
    <property type="molecule type" value="mRNA"/>
</dbReference>
<comment type="similarity">
    <text evidence="2">Belongs to the dynein heavy chain family.</text>
</comment>
<protein>
    <submittedName>
        <fullName evidence="15">Dynein heavy chain 7</fullName>
    </submittedName>
</protein>
<evidence type="ECO:0000256" key="3">
    <source>
        <dbReference type="ARBA" id="ARBA00022490"/>
    </source>
</evidence>
<dbReference type="InterPro" id="IPR024317">
    <property type="entry name" value="Dynein_heavy_chain_D4_dom"/>
</dbReference>
<dbReference type="FunFam" id="1.20.58.1120:FF:000001">
    <property type="entry name" value="dynein heavy chain 2, axonemal"/>
    <property type="match status" value="1"/>
</dbReference>
<dbReference type="GO" id="GO:0003341">
    <property type="term" value="P:cilium movement"/>
    <property type="evidence" value="ECO:0007669"/>
    <property type="project" value="UniProtKB-ARBA"/>
</dbReference>
<keyword evidence="12" id="KW-0966">Cell projection</keyword>
<accession>A0A2Z4NAK7</accession>
<keyword evidence="5" id="KW-0547">Nucleotide-binding</keyword>
<dbReference type="FunFam" id="1.10.8.710:FF:000004">
    <property type="entry name" value="Dynein axonemal heavy chain 6"/>
    <property type="match status" value="1"/>
</dbReference>
<dbReference type="Pfam" id="PF12775">
    <property type="entry name" value="AAA_7"/>
    <property type="match status" value="1"/>
</dbReference>
<dbReference type="InterPro" id="IPR043157">
    <property type="entry name" value="Dynein_AAA1S"/>
</dbReference>
<name>A0A2Z4NAK7_9CILI</name>
<dbReference type="PANTHER" id="PTHR22878:SF70">
    <property type="entry name" value="DYNEIN HEAVY CHAIN 2, AXONEMAL"/>
    <property type="match status" value="1"/>
</dbReference>
<dbReference type="FunFam" id="3.40.50.300:FF:000362">
    <property type="entry name" value="Dynein, axonemal, heavy chain 6"/>
    <property type="match status" value="1"/>
</dbReference>
<dbReference type="Pfam" id="PF18198">
    <property type="entry name" value="AAA_lid_11"/>
    <property type="match status" value="1"/>
</dbReference>
<dbReference type="InterPro" id="IPR041228">
    <property type="entry name" value="Dynein_C"/>
</dbReference>
<dbReference type="Gene3D" id="1.10.8.720">
    <property type="entry name" value="Region D6 of dynein motor"/>
    <property type="match status" value="1"/>
</dbReference>
<dbReference type="Gene3D" id="6.10.140.1060">
    <property type="match status" value="1"/>
</dbReference>
<dbReference type="InterPro" id="IPR043160">
    <property type="entry name" value="Dynein_C_barrel"/>
</dbReference>
<dbReference type="FunFam" id="1.10.8.720:FF:000001">
    <property type="entry name" value="dynein heavy chain 7, axonemal"/>
    <property type="match status" value="1"/>
</dbReference>
<evidence type="ECO:0000256" key="7">
    <source>
        <dbReference type="ARBA" id="ARBA00023017"/>
    </source>
</evidence>
<keyword evidence="3" id="KW-0963">Cytoplasm</keyword>
<dbReference type="FunFam" id="1.20.920.20:FF:000001">
    <property type="entry name" value="dynein heavy chain 2, axonemal"/>
    <property type="match status" value="1"/>
</dbReference>
<dbReference type="InterPro" id="IPR004273">
    <property type="entry name" value="Dynein_heavy_D6_P-loop"/>
</dbReference>
<evidence type="ECO:0000256" key="11">
    <source>
        <dbReference type="ARBA" id="ARBA00023212"/>
    </source>
</evidence>
<feature type="coiled-coil region" evidence="13">
    <location>
        <begin position="1079"/>
        <end position="1106"/>
    </location>
</feature>
<dbReference type="GO" id="GO:0045505">
    <property type="term" value="F:dynein intermediate chain binding"/>
    <property type="evidence" value="ECO:0007669"/>
    <property type="project" value="InterPro"/>
</dbReference>
<dbReference type="GO" id="GO:0008569">
    <property type="term" value="F:minus-end-directed microtubule motor activity"/>
    <property type="evidence" value="ECO:0007669"/>
    <property type="project" value="InterPro"/>
</dbReference>
<dbReference type="Gene3D" id="1.10.472.130">
    <property type="match status" value="1"/>
</dbReference>
<keyword evidence="9" id="KW-0969">Cilium</keyword>
<dbReference type="InterPro" id="IPR042219">
    <property type="entry name" value="AAA_lid_11_sf"/>
</dbReference>
<dbReference type="Pfam" id="PF17857">
    <property type="entry name" value="AAA_lid_1"/>
    <property type="match status" value="1"/>
</dbReference>
<dbReference type="FunFam" id="3.40.50.300:FF:000044">
    <property type="entry name" value="Dynein heavy chain 5, axonemal"/>
    <property type="match status" value="1"/>
</dbReference>
<dbReference type="FunFam" id="3.40.50.300:FF:000223">
    <property type="entry name" value="Dynein heavy chain 3, axonemal"/>
    <property type="match status" value="1"/>
</dbReference>
<dbReference type="InterPro" id="IPR026983">
    <property type="entry name" value="DHC"/>
</dbReference>
<dbReference type="Gene3D" id="1.10.8.710">
    <property type="match status" value="1"/>
</dbReference>
<evidence type="ECO:0000256" key="12">
    <source>
        <dbReference type="ARBA" id="ARBA00023273"/>
    </source>
</evidence>
<sequence>MEFKIQSYNLDNIFELCQLRLSKEEGKDQQQQVQLQQQQQQSLHQSQNQQSQQQQQQQQQQLQQSYHNQQHLIPLETFQAVWYAFMKWTKSQLDLERTLSVTNFGNISYRKSENPQEREKVIQIYMSEQFIHKNYFKYRGEIDPSNYPPIKINFSAVQKLVPDVNKLQVKVIVDAVFQEILHVLAQNNNVQIDLASLGKLSVFEKTLQFEPLLLSKKSHPLQNKSTVKNLLDQRRHLGLSASMASLKPIQPGQLSESALMFNNQQQGDNLNESGKGKNNLTQKLMPQTMKSQTMKDEVKMEGYSRRDFLSGNQQSLQLVRPIKRPVVHHSYNQSFPRFSQPDKSISSPSRRFKIENVQIDPELLAAGTDPLAKNQDFSQLASKAALLINSSFNKPPYQSIRYPPILDKFSRTLAAPLSAQKHNLSVSARIANNYTSSAKKLYFDNETKGIKILKLFETAVAFTANNELLREPANTEEELDYIRRSQLNISISPEQEMKMQAKRTCYERYRDYISHEISVDFVAPINHDWITDILELIPHQLQYVDGPSMTKMIDQMLNEINRDYYQSVRKAILDYVLKDIDERKRIGLMMTFNEVVDYGSNIYCGLEADDIWKEHVELARNEISQNLVVCSKATLELMELWKKYEKMHFLVLPSKKDSIMTIGNFLEIQDKNIKEVKNHLISEWHKDVIEIFKEELTQMNKNKRMAVLFFESNATLMSNQIRQLVTDSLLLYKEFFQRFKREKRYSPSEIIQMEKDCRNPLQDAFLQVKLIPDETTNKNIVFQQDLTFIRDRILAIIDLIVDTSRAFPRAENHIARSDKTALWDIPADDETYVNVYNEVEEILEKNITNIAEVIKIYDKYAYLLLEKQKVQDWVEGEAHTRDDYNKELKKYRLLYEKVKEEIPFYVRMNMILVDGTDIKRQFLQICSEIERSLQTQVHVYIMKRSADIANDIQKRLDELKGKATTTDKLVELEQKKEEIKTKEHKRIREEFIDLKKWIDMLLQTTFTIEDKGLNEIYQTSKAVHSILDVVEKEEQRIEQEKEVLEQNLKKKKEEFVKSVDAIFFQIEGISNEFDSEYLKDQAVEKMEQYREEINAYLGMMQDINKEEAQLDWQQTEFPNLLASADNLKPFESLWYLIRDKADKMDEWKKRKVVFDLDPEEMEKDLKEMERTANKLINFQFGKNSKFAKPLKLAQEVAKEVKDFKENIKLARVFSNKGLKDRHWKEIQELTEIAINPNDKEKKWNLGTCIGFELNKKPELLEQLEIISDSAQKEWSIERILDKMKEDWMPIQIELKDWKDTGTFIVSGGSVDEVQTILDDQIVKTMTMKGSPYAKTFEERIQQWEDFLNYTQDLFEIWVQVQSVWLYLEPVMTAPDIKMRLKKEGEEFEKVDKVWRHEIIGKVVKEKRVLEFTKDRKMLMDLRVSHDRLEIVQKGLNSYLEEKRGVFPRFYFLSNDELLEILSETKDPHRVQPHLKKCFEGIQSLQFTKELIDGMYSSEKEYVPFIDKVDTAKAFGNVEQWLVWVEEQMVASVKLAHAVGFTDFNNMKRTEFVKNRCGMAVLCVNMAQWTYNTENGLKNEGTNGVKKYLQMCKQQLLDVVEMVRSPISALDRCTVEALIVLDVHNRDCVIKLIEDKVESMNDFGWTSQLRYYWIDENIRVRIINAELDYNYEYLGNSSRLVITPLTDRCYRTLCGAVHLNYGGAPEGPAGTGKTETVKDLAKALARQCVVFNCSDGLDYKAMGKFFKGLAQSGAWSCFDEFNRIDLEVLSVVATQIQVITDARKRGDVSFIFEGTITKLKKTANTFITMNPGYAGRSELPDNLKALFRSVAMMVPDYAMISEIVLYSFGFTDAKNLARKIVTTYKLCSEQLSSQSHYDYGMRAVKSVLTAAGNLKRKYPNEDESILMLRGISDVNLAKFLAFDLPLFQGITSDLFPGVNLPDIDYNDMFECIDLTLKERKQQNVPYLRQKIIQLYEMILVRHGLMVVGQPYSGKTTALHVLAGALTKLEERGKMNEHKTNIITINPKSINMKLLYGFADEVSHEWTDGILAVKYRFFAKDESTDRKWLIFDGPVDAVWIENMNTVLDDNKKLCLNSGEIIAMNNTMNMIFEPADLKAASPATVSRCGMIYMEPASMGWKPLFDSWYENELPVHFKSEDKEEIQMLFNWIVDPVLYYIRHTFHEVSPTQDQNLVEALMNIFQSMLNDFYEEAFYNSLELKSRQNVIHCRFAFSLVWSLGGSLTNKDDRKKLDLYIKRLFALEVSVPEDVATKKISKAMPDRGTLYDYNYLVKENADNGEWILWIDQVSPEEREEINKSKRPQELTIPTVDTVRYKFLLSINIKRQKPTLFCGPTGTGKSIYIKDMLYKLPRAEYKILEIGFSAQTSSIQIQDIFDTNCDRRRKGIYGPKMGKMVVFIDDLNMPTKEKWGAQPPIELLRQMIDQQGYYDTKDKEKPIKMLENVQFCAAMGPPGGGRTFITSRVLRHFSLISLTPFDDDTLNQIFSTILKTYFQNNGFSGDVLKAEAKVIHSTTRVYKFAMEELLPTPAKSHYLFNLRDFSKVILGICMAEKEAVDTPEILIRLWTHECLRVFSDRLVDVPDRLKFLEMLRDTVRKGFGLNFDNVFEHLLGPNKKEVDSLDEIRGLMFSDILTPMGAPKKPYEEIRDQEKLQKACDEALDNYNMLGDKPMDLVMFQFAIEHLLIICRILKAPGGNALLVGVGGSGRQSLTILASSMNEYKTIQIEISKQYGSEEWHEDIKKVLKSAGGKGVPTVFLFTDSQIKQESFVEDINNLLNTCEVPNLFPADEKAEVMEMVRADARTQGKAPEGTPEQLYGFFVERCRQNLHVVLAFSPIGEGFRQRVRMFPSLVNCCTIDWFFEWPQDALVSVAKKFMAKVEMETEVRDKCTEMVQFFHESTTEWAKKFFNHLSRKYYVTPTSYLEMIVTFQNLLAEKRKQVKDQIDKYENGYNQIITTEAKVHVMQEELKELVPKIKESAEAASVKEKVVSEEKEKADVLADGIQQEKAVVQVDVDKATAIENDVNSELEKAMPALIAAEESLKKIDKKATDFIKALNNPPEAIRVTMKAICLILYPHPGNEFKEKVGLKLEINWWKVSQKLLGDPKLVDNMKHYDKENMPEALVVSLGKYLDDPANAEMLSEPKVKAASPEVWSMLCWGTAMRSFYYVNKEVMPKKIALSEAQEKVAVLNKQLAVKVASLKEATDKVNSLNDDLNKTIKNKQNLENEYRDKNIQLDRAQQLIESLGGEKDRWKQLAEDLKVDYVNLTGDVLVSSGMIAYLGAFTPSYRNDIAVSWVERSLKEQIPGSQKFDLKTVLGDPVKIRAWNIDGLPSDNFSVENAIFIFKSRRWPLCIDPQGQANKWIKKMEQPNKLDVIKLTDSDYIRKLESAIQFGLPVLLENVLEEVDASLTPILLKQTFTKGNSTYIKLGENALEYNKEFKFYMTSKLRNPHYLPELSTKVTIINFMITYEGLNDQLLGILVKKERPDLEIEKERLIIDGAKNKAALADIENKILQVLSGNTNILTDEAAINILKSSKETSNTINEKQEIAEKTEIKIDEARQKYQPVSQQASSLFFTISDLNNLDPMYQYSLVYYIDLFTQGIVKSEKSEDFERRLQILKDYFVYSLYANICRSLFEKDKIVFSMLLTMRLLEFRGLLNKSHMRFLLTGGTGMIKELPKRPENAPWLSEKAWSEIVKLSREEGFSESKDKPFYTLFYNQELLKEFQKIYDSNEAHLVPLPAQINSRFNSFHHLMILRTIRPDKLVPAVIDFITENLGKKFTQPPAFDLAEIYKDSSPITPLIFVLSPGSDPFASLQAYGKIVGKEHQIKHISLGQGQGPIAQQMINTGIEEGDWVVLMNCHLAVSWMTTLEKICEEISPDPSKTNQEFRLWLTSYPSPNFPTSVLQAGIKMTNEPPKGLKANLIGSLLTAPIKEEEFFEGCAQPEAFKKMLYGLCFFHAVLQERRKYGPLGWNIPYEFNESDLRICVQQLKMFLDEFAGQEIPFDALKYLTAECNYGGRVTDDKDRRLIVTLLDQYYCQQTVDDDDYSFASDECFKPFKCSEHSALIEAIKNNIPDIAPPEVFGFHANADITKNINETNQLTDSLLICSSEGGGSAGSNFEHILNEVCTKIHDEFPQPFDLEHVGNKYPVTYNESMNTVLIQELTRFNNLIRVVRSSLADILKALKGLLIMSPQLEAASKQIYDGKIPDMWLDASYPSLKPLAGYVKNLVERIKFLQTWIDEGMPKIYWISGFYFTQSFLTGVLQNYARKYTIAIDEIDFDFEIKDKQPENAAEDGAYVSGLFIEGAKFDLKKMQLVESDPKILFVECPLIKLVPIVQDELNKKLEIAKFYKSPVYKTSARRGVLATTGHSSNFVMYIRLPNELPEEHWIKRGVALLTQLDD</sequence>
<dbReference type="Pfam" id="PF18199">
    <property type="entry name" value="Dynein_C"/>
    <property type="match status" value="1"/>
</dbReference>
<evidence type="ECO:0000256" key="10">
    <source>
        <dbReference type="ARBA" id="ARBA00023175"/>
    </source>
</evidence>
<dbReference type="InterPro" id="IPR035706">
    <property type="entry name" value="AAA_9"/>
</dbReference>
<dbReference type="InterPro" id="IPR042222">
    <property type="entry name" value="Dynein_2_N"/>
</dbReference>
<dbReference type="Gene3D" id="1.20.1270.280">
    <property type="match status" value="1"/>
</dbReference>
<dbReference type="InterPro" id="IPR003593">
    <property type="entry name" value="AAA+_ATPase"/>
</dbReference>
<comment type="subcellular location">
    <subcellularLocation>
        <location evidence="1">Cytoplasm</location>
        <location evidence="1">Cytoskeleton</location>
        <location evidence="1">Cilium axoneme</location>
    </subcellularLocation>
</comment>
<dbReference type="Pfam" id="PF17852">
    <property type="entry name" value="Dynein_AAA_lid"/>
    <property type="match status" value="1"/>
</dbReference>
<dbReference type="FunFam" id="1.20.1270.280:FF:000001">
    <property type="entry name" value="dynein heavy chain 7, axonemal"/>
    <property type="match status" value="1"/>
</dbReference>
<dbReference type="Gene3D" id="1.20.920.30">
    <property type="match status" value="1"/>
</dbReference>
<evidence type="ECO:0000256" key="8">
    <source>
        <dbReference type="ARBA" id="ARBA00023054"/>
    </source>
</evidence>
<feature type="coiled-coil region" evidence="13">
    <location>
        <begin position="1027"/>
        <end position="1054"/>
    </location>
</feature>
<proteinExistence type="evidence at transcript level"/>
<organism evidence="15">
    <name type="scientific">Philasterides dicentrarchi</name>
    <dbReference type="NCBI Taxonomy" id="282688"/>
    <lineage>
        <taxon>Eukaryota</taxon>
        <taxon>Sar</taxon>
        <taxon>Alveolata</taxon>
        <taxon>Ciliophora</taxon>
        <taxon>Intramacronucleata</taxon>
        <taxon>Oligohymenophorea</taxon>
        <taxon>Scuticociliatia</taxon>
        <taxon>Philasterida</taxon>
        <taxon>Philasteridae</taxon>
        <taxon>Philasterides</taxon>
    </lineage>
</organism>
<dbReference type="Gene3D" id="1.20.58.1120">
    <property type="match status" value="1"/>
</dbReference>
<dbReference type="GO" id="GO:0005524">
    <property type="term" value="F:ATP binding"/>
    <property type="evidence" value="ECO:0007669"/>
    <property type="project" value="UniProtKB-KW"/>
</dbReference>